<evidence type="ECO:0000313" key="6">
    <source>
        <dbReference type="Proteomes" id="UP000636709"/>
    </source>
</evidence>
<feature type="region of interest" description="Disordered" evidence="4">
    <location>
        <begin position="1"/>
        <end position="24"/>
    </location>
</feature>
<evidence type="ECO:0000256" key="3">
    <source>
        <dbReference type="PROSITE-ProRule" id="PRU00810"/>
    </source>
</evidence>
<dbReference type="SUPFAM" id="SSF47762">
    <property type="entry name" value="PAH2 domain"/>
    <property type="match status" value="1"/>
</dbReference>
<comment type="caution">
    <text evidence="5">The sequence shown here is derived from an EMBL/GenBank/DDBJ whole genome shotgun (WGS) entry which is preliminary data.</text>
</comment>
<gene>
    <name evidence="5" type="ORF">HU200_061159</name>
</gene>
<evidence type="ECO:0000313" key="5">
    <source>
        <dbReference type="EMBL" id="KAF8655416.1"/>
    </source>
</evidence>
<evidence type="ECO:0000256" key="1">
    <source>
        <dbReference type="ARBA" id="ARBA00004123"/>
    </source>
</evidence>
<evidence type="ECO:0008006" key="7">
    <source>
        <dbReference type="Google" id="ProtNLM"/>
    </source>
</evidence>
<reference evidence="5" key="1">
    <citation type="submission" date="2020-07" db="EMBL/GenBank/DDBJ databases">
        <title>Genome sequence and genetic diversity analysis of an under-domesticated orphan crop, white fonio (Digitaria exilis).</title>
        <authorList>
            <person name="Bennetzen J.L."/>
            <person name="Chen S."/>
            <person name="Ma X."/>
            <person name="Wang X."/>
            <person name="Yssel A.E.J."/>
            <person name="Chaluvadi S.R."/>
            <person name="Johnson M."/>
            <person name="Gangashetty P."/>
            <person name="Hamidou F."/>
            <person name="Sanogo M.D."/>
            <person name="Zwaenepoel A."/>
            <person name="Wallace J."/>
            <person name="Van De Peer Y."/>
            <person name="Van Deynze A."/>
        </authorList>
    </citation>
    <scope>NUCLEOTIDE SEQUENCE</scope>
    <source>
        <tissue evidence="5">Leaves</tissue>
    </source>
</reference>
<dbReference type="GO" id="GO:0005634">
    <property type="term" value="C:nucleus"/>
    <property type="evidence" value="ECO:0007669"/>
    <property type="project" value="UniProtKB-SubCell"/>
</dbReference>
<dbReference type="InterPro" id="IPR003822">
    <property type="entry name" value="PAH"/>
</dbReference>
<dbReference type="PROSITE" id="PS51477">
    <property type="entry name" value="PAH"/>
    <property type="match status" value="1"/>
</dbReference>
<comment type="subcellular location">
    <subcellularLocation>
        <location evidence="1 3">Nucleus</location>
    </subcellularLocation>
</comment>
<dbReference type="Pfam" id="PF02671">
    <property type="entry name" value="PAH"/>
    <property type="match status" value="1"/>
</dbReference>
<dbReference type="EMBL" id="JACEFO010002588">
    <property type="protein sequence ID" value="KAF8655416.1"/>
    <property type="molecule type" value="Genomic_DNA"/>
</dbReference>
<evidence type="ECO:0000256" key="2">
    <source>
        <dbReference type="ARBA" id="ARBA00023242"/>
    </source>
</evidence>
<dbReference type="InterPro" id="IPR036600">
    <property type="entry name" value="PAH_sf"/>
</dbReference>
<dbReference type="GO" id="GO:0006355">
    <property type="term" value="P:regulation of DNA-templated transcription"/>
    <property type="evidence" value="ECO:0007669"/>
    <property type="project" value="InterPro"/>
</dbReference>
<dbReference type="OrthoDB" id="1913924at2759"/>
<keyword evidence="6" id="KW-1185">Reference proteome</keyword>
<name>A0A835A8Y2_9POAL</name>
<keyword evidence="2 3" id="KW-0539">Nucleus</keyword>
<accession>A0A835A8Y2</accession>
<organism evidence="5 6">
    <name type="scientific">Digitaria exilis</name>
    <dbReference type="NCBI Taxonomy" id="1010633"/>
    <lineage>
        <taxon>Eukaryota</taxon>
        <taxon>Viridiplantae</taxon>
        <taxon>Streptophyta</taxon>
        <taxon>Embryophyta</taxon>
        <taxon>Tracheophyta</taxon>
        <taxon>Spermatophyta</taxon>
        <taxon>Magnoliopsida</taxon>
        <taxon>Liliopsida</taxon>
        <taxon>Poales</taxon>
        <taxon>Poaceae</taxon>
        <taxon>PACMAD clade</taxon>
        <taxon>Panicoideae</taxon>
        <taxon>Panicodae</taxon>
        <taxon>Paniceae</taxon>
        <taxon>Anthephorinae</taxon>
        <taxon>Digitaria</taxon>
    </lineage>
</organism>
<protein>
    <recommendedName>
        <fullName evidence="7">Paired amphipathic helix</fullName>
    </recommendedName>
</protein>
<proteinExistence type="predicted"/>
<evidence type="ECO:0000256" key="4">
    <source>
        <dbReference type="SAM" id="MobiDB-lite"/>
    </source>
</evidence>
<sequence>MGYTGGPKRARETAPMTSRVRDPRPVVTREDAARFVRDLKRQFAGEPERYDEVFKILCAFKDSRLDLEETVERVKILLGSQPELLNAFNQFVPWSYIRAHGAAGGSSQ</sequence>
<dbReference type="AlphaFoldDB" id="A0A835A8Y2"/>
<dbReference type="Gramene" id="Dexi6B01G0007160.1">
    <property type="protein sequence ID" value="Dexi6B01G0007160.1:cds"/>
    <property type="gene ID" value="Dexi6B01G0007160"/>
</dbReference>
<dbReference type="Gene3D" id="1.20.1160.11">
    <property type="entry name" value="Paired amphipathic helix"/>
    <property type="match status" value="1"/>
</dbReference>
<dbReference type="Proteomes" id="UP000636709">
    <property type="component" value="Unassembled WGS sequence"/>
</dbReference>